<reference evidence="4 6" key="1">
    <citation type="submission" date="2015-09" db="EMBL/GenBank/DDBJ databases">
        <authorList>
            <consortium name="Swine Surveillance"/>
        </authorList>
    </citation>
    <scope>NUCLEOTIDE SEQUENCE [LARGE SCALE GENOMIC DNA]</scope>
    <source>
        <strain evidence="4 6">5120</strain>
    </source>
</reference>
<name>A0A0P1FTH7_9RHOB</name>
<dbReference type="Proteomes" id="UP000051887">
    <property type="component" value="Unassembled WGS sequence"/>
</dbReference>
<evidence type="ECO:0000256" key="1">
    <source>
        <dbReference type="SAM" id="Phobius"/>
    </source>
</evidence>
<dbReference type="Gene3D" id="3.40.50.11980">
    <property type="match status" value="1"/>
</dbReference>
<keyword evidence="1" id="KW-1133">Transmembrane helix</keyword>
<organism evidence="4 6">
    <name type="scientific">Thalassovita autumnalis</name>
    <dbReference type="NCBI Taxonomy" id="2072972"/>
    <lineage>
        <taxon>Bacteria</taxon>
        <taxon>Pseudomonadati</taxon>
        <taxon>Pseudomonadota</taxon>
        <taxon>Alphaproteobacteria</taxon>
        <taxon>Rhodobacterales</taxon>
        <taxon>Roseobacteraceae</taxon>
        <taxon>Thalassovita</taxon>
    </lineage>
</organism>
<proteinExistence type="predicted"/>
<dbReference type="AlphaFoldDB" id="A0A0P1FTH7"/>
<protein>
    <submittedName>
        <fullName evidence="4">Zc3h12a-like Ribonuclease NYN domain protein</fullName>
    </submittedName>
</protein>
<dbReference type="OrthoDB" id="5196680at2"/>
<keyword evidence="1" id="KW-0472">Membrane</keyword>
<dbReference type="EMBL" id="CYSB01000005">
    <property type="protein sequence ID" value="CUH63070.1"/>
    <property type="molecule type" value="Genomic_DNA"/>
</dbReference>
<feature type="domain" description="RNase NYN" evidence="2">
    <location>
        <begin position="58"/>
        <end position="169"/>
    </location>
</feature>
<evidence type="ECO:0000313" key="3">
    <source>
        <dbReference type="EMBL" id="CUH63070.1"/>
    </source>
</evidence>
<keyword evidence="1" id="KW-0812">Transmembrane</keyword>
<dbReference type="Proteomes" id="UP000051086">
    <property type="component" value="Unassembled WGS sequence"/>
</dbReference>
<reference evidence="3 5" key="2">
    <citation type="submission" date="2015-09" db="EMBL/GenBank/DDBJ databases">
        <authorList>
            <person name="Rodrigo-Torres L."/>
            <person name="Arahal D.R."/>
        </authorList>
    </citation>
    <scope>NUCLEOTIDE SEQUENCE [LARGE SCALE GENOMIC DNA]</scope>
    <source>
        <strain evidence="3 5">CECT 5118</strain>
    </source>
</reference>
<evidence type="ECO:0000259" key="2">
    <source>
        <dbReference type="Pfam" id="PF11977"/>
    </source>
</evidence>
<dbReference type="EMBL" id="CYSC01000027">
    <property type="protein sequence ID" value="CUH72090.1"/>
    <property type="molecule type" value="Genomic_DNA"/>
</dbReference>
<dbReference type="Pfam" id="PF11977">
    <property type="entry name" value="RNase_Zc3h12a"/>
    <property type="match status" value="1"/>
</dbReference>
<gene>
    <name evidence="3" type="ORF">TL5118_00305</name>
    <name evidence="4" type="ORF">TL5120_01886</name>
</gene>
<evidence type="ECO:0000313" key="4">
    <source>
        <dbReference type="EMBL" id="CUH72090.1"/>
    </source>
</evidence>
<evidence type="ECO:0000313" key="6">
    <source>
        <dbReference type="Proteomes" id="UP000051887"/>
    </source>
</evidence>
<dbReference type="InterPro" id="IPR021869">
    <property type="entry name" value="RNase_Zc3h12_NYN"/>
</dbReference>
<evidence type="ECO:0000313" key="5">
    <source>
        <dbReference type="Proteomes" id="UP000051086"/>
    </source>
</evidence>
<sequence length="189" mass="20779">MRSLWFSLGLLSLIAAFALPLLTSDAGAVHQAFLVGLAICCALLWILSRPRRPKPGKRQAILIDGSNVLHWRGGVADIATVADLVRSLEDTGYRPGVVFDANIGYKIADRFLNDRQLAKVLALPVKQILVAPKGTPADAYLLQAARDMDAPIITNDRFRDWADDFPELTQEGRLIQGGYREGALYLKQP</sequence>
<dbReference type="RefSeq" id="WP_082626256.1">
    <property type="nucleotide sequence ID" value="NZ_CYSB01000005.1"/>
</dbReference>
<keyword evidence="5" id="KW-1185">Reference proteome</keyword>
<feature type="transmembrane region" description="Helical" evidence="1">
    <location>
        <begin position="28"/>
        <end position="48"/>
    </location>
</feature>
<accession>A0A0P1FTH7</accession>